<reference evidence="3" key="1">
    <citation type="journal article" date="2019" name="Int. J. Syst. Evol. Microbiol.">
        <title>The Global Catalogue of Microorganisms (GCM) 10K type strain sequencing project: providing services to taxonomists for standard genome sequencing and annotation.</title>
        <authorList>
            <consortium name="The Broad Institute Genomics Platform"/>
            <consortium name="The Broad Institute Genome Sequencing Center for Infectious Disease"/>
            <person name="Wu L."/>
            <person name="Ma J."/>
        </authorList>
    </citation>
    <scope>NUCLEOTIDE SEQUENCE [LARGE SCALE GENOMIC DNA]</scope>
    <source>
        <strain evidence="3">JCM 13378</strain>
    </source>
</reference>
<dbReference type="PANTHER" id="PTHR48079">
    <property type="entry name" value="PROTEIN YEEZ"/>
    <property type="match status" value="1"/>
</dbReference>
<sequence length="267" mass="29044">MHKKIGICGCGWLGLPLAMQLKANGYTVLGTARNKDKLKFMAEQGIQAFEYSLGATLPWSVAPPDVLVINIPPGRREFDEVRFIAAMTALVNQALVQKSHILFISSTSVYGEVSGEIFETTQAHPVTASAKAHAVIEQQALQGSGTILRLAGLTGPARHPVQHLSGRVLEKGQQLVNLVHQQDVITAIKAIIVQQLWRQTFHLSATEHPSRAEFYTWAAMAAGLAVPQFSQENNADAGRWINASATLDKLGITLQYPSPYDMPIEIG</sequence>
<dbReference type="Proteomes" id="UP001501757">
    <property type="component" value="Unassembled WGS sequence"/>
</dbReference>
<name>A0ABP3HM82_9ALTE</name>
<gene>
    <name evidence="2" type="ORF">GCM10009092_40590</name>
</gene>
<feature type="domain" description="6-phosphogluconate dehydrogenase NADP-binding" evidence="1">
    <location>
        <begin position="4"/>
        <end position="50"/>
    </location>
</feature>
<protein>
    <submittedName>
        <fullName evidence="2">SDR family oxidoreductase</fullName>
    </submittedName>
</protein>
<dbReference type="InterPro" id="IPR006115">
    <property type="entry name" value="6PGDH_NADP-bd"/>
</dbReference>
<evidence type="ECO:0000313" key="3">
    <source>
        <dbReference type="Proteomes" id="UP001501757"/>
    </source>
</evidence>
<dbReference type="InterPro" id="IPR036291">
    <property type="entry name" value="NAD(P)-bd_dom_sf"/>
</dbReference>
<dbReference type="RefSeq" id="WP_343847270.1">
    <property type="nucleotide sequence ID" value="NZ_BAAAEI010000028.1"/>
</dbReference>
<proteinExistence type="predicted"/>
<comment type="caution">
    <text evidence="2">The sequence shown here is derived from an EMBL/GenBank/DDBJ whole genome shotgun (WGS) entry which is preliminary data.</text>
</comment>
<evidence type="ECO:0000313" key="2">
    <source>
        <dbReference type="EMBL" id="GAA0372194.1"/>
    </source>
</evidence>
<evidence type="ECO:0000259" key="1">
    <source>
        <dbReference type="Pfam" id="PF03446"/>
    </source>
</evidence>
<dbReference type="EMBL" id="BAAAEI010000028">
    <property type="protein sequence ID" value="GAA0372194.1"/>
    <property type="molecule type" value="Genomic_DNA"/>
</dbReference>
<keyword evidence="3" id="KW-1185">Reference proteome</keyword>
<dbReference type="InterPro" id="IPR051783">
    <property type="entry name" value="NAD(P)-dependent_oxidoreduct"/>
</dbReference>
<dbReference type="SUPFAM" id="SSF51735">
    <property type="entry name" value="NAD(P)-binding Rossmann-fold domains"/>
    <property type="match status" value="1"/>
</dbReference>
<dbReference type="Gene3D" id="3.40.50.720">
    <property type="entry name" value="NAD(P)-binding Rossmann-like Domain"/>
    <property type="match status" value="1"/>
</dbReference>
<organism evidence="2 3">
    <name type="scientific">Bowmanella denitrificans</name>
    <dbReference type="NCBI Taxonomy" id="366582"/>
    <lineage>
        <taxon>Bacteria</taxon>
        <taxon>Pseudomonadati</taxon>
        <taxon>Pseudomonadota</taxon>
        <taxon>Gammaproteobacteria</taxon>
        <taxon>Alteromonadales</taxon>
        <taxon>Alteromonadaceae</taxon>
        <taxon>Bowmanella</taxon>
    </lineage>
</organism>
<dbReference type="PANTHER" id="PTHR48079:SF6">
    <property type="entry name" value="NAD(P)-BINDING DOMAIN-CONTAINING PROTEIN-RELATED"/>
    <property type="match status" value="1"/>
</dbReference>
<accession>A0ABP3HM82</accession>
<dbReference type="Pfam" id="PF03446">
    <property type="entry name" value="NAD_binding_2"/>
    <property type="match status" value="1"/>
</dbReference>